<dbReference type="InterPro" id="IPR055089">
    <property type="entry name" value="COP9_N"/>
</dbReference>
<dbReference type="Pfam" id="PF22788">
    <property type="entry name" value="COP9_hel_rpt"/>
    <property type="match status" value="1"/>
</dbReference>
<dbReference type="EMBL" id="AZHB01000046">
    <property type="protein sequence ID" value="OAA50713.1"/>
    <property type="molecule type" value="Genomic_DNA"/>
</dbReference>
<dbReference type="Proteomes" id="UP000076744">
    <property type="component" value="Unassembled WGS sequence"/>
</dbReference>
<dbReference type="GO" id="GO:0008180">
    <property type="term" value="C:COP9 signalosome"/>
    <property type="evidence" value="ECO:0007669"/>
    <property type="project" value="TreeGrafter"/>
</dbReference>
<dbReference type="PANTHER" id="PTHR10758:SF1">
    <property type="entry name" value="COP9 SIGNALOSOME COMPLEX SUBUNIT 3"/>
    <property type="match status" value="1"/>
</dbReference>
<proteinExistence type="predicted"/>
<protein>
    <submittedName>
        <fullName evidence="3">COP9 subunit 3</fullName>
    </submittedName>
</protein>
<accession>A0A167JT28</accession>
<evidence type="ECO:0000256" key="1">
    <source>
        <dbReference type="ARBA" id="ARBA00022490"/>
    </source>
</evidence>
<reference evidence="3 4" key="1">
    <citation type="journal article" date="2016" name="Genome Biol. Evol.">
        <title>Divergent and convergent evolution of fungal pathogenicity.</title>
        <authorList>
            <person name="Shang Y."/>
            <person name="Xiao G."/>
            <person name="Zheng P."/>
            <person name="Cen K."/>
            <person name="Zhan S."/>
            <person name="Wang C."/>
        </authorList>
    </citation>
    <scope>NUCLEOTIDE SEQUENCE [LARGE SCALE GENOMIC DNA]</scope>
    <source>
        <strain evidence="3 4">ARSEF 2679</strain>
    </source>
</reference>
<feature type="domain" description="COP9 signalosome complex subunit 3 N-terminal helical repeats" evidence="2">
    <location>
        <begin position="51"/>
        <end position="284"/>
    </location>
</feature>
<keyword evidence="1" id="KW-0963">Cytoplasm</keyword>
<keyword evidence="4" id="KW-1185">Reference proteome</keyword>
<dbReference type="AlphaFoldDB" id="A0A167JT28"/>
<evidence type="ECO:0000313" key="4">
    <source>
        <dbReference type="Proteomes" id="UP000076744"/>
    </source>
</evidence>
<name>A0A167JT28_CORFA</name>
<dbReference type="RefSeq" id="XP_018699861.1">
    <property type="nucleotide sequence ID" value="XM_018852934.1"/>
</dbReference>
<gene>
    <name evidence="3" type="ORF">ISF_09331</name>
</gene>
<dbReference type="PANTHER" id="PTHR10758">
    <property type="entry name" value="26S PROTEASOME NON-ATPASE REGULATORY SUBUNIT 3/COP9 SIGNALOSOME COMPLEX SUBUNIT 3"/>
    <property type="match status" value="1"/>
</dbReference>
<dbReference type="GeneID" id="30025623"/>
<dbReference type="GO" id="GO:0006511">
    <property type="term" value="P:ubiquitin-dependent protein catabolic process"/>
    <property type="evidence" value="ECO:0007669"/>
    <property type="project" value="TreeGrafter"/>
</dbReference>
<organism evidence="3 4">
    <name type="scientific">Cordyceps fumosorosea (strain ARSEF 2679)</name>
    <name type="common">Isaria fumosorosea</name>
    <dbReference type="NCBI Taxonomy" id="1081104"/>
    <lineage>
        <taxon>Eukaryota</taxon>
        <taxon>Fungi</taxon>
        <taxon>Dikarya</taxon>
        <taxon>Ascomycota</taxon>
        <taxon>Pezizomycotina</taxon>
        <taxon>Sordariomycetes</taxon>
        <taxon>Hypocreomycetidae</taxon>
        <taxon>Hypocreales</taxon>
        <taxon>Cordycipitaceae</taxon>
        <taxon>Cordyceps</taxon>
    </lineage>
</organism>
<evidence type="ECO:0000259" key="2">
    <source>
        <dbReference type="Pfam" id="PF22788"/>
    </source>
</evidence>
<sequence length="490" mass="54113">MDHALVILNSLADPGPRGGVKNRDAEIRGYLAQATAIPKSAREALGADPRRALEVIDPSRNSIGCLFLLDTIIASGMEHVERQVLLDKIVHFFTSFDPVQIRYVGAIFRNFLDFALSGGLFPPAVTVELLATAILRIDPTGSLLTSTHLLLAKIAVESNILEPALEVLDKEITCYPTTLSGRETRDWRRLCDPSLPPTLYISTATGLTDGLKSSSVLEYNFLRSLVYSSRRDWSKAFAALEQVITHPTKDRGVSKVMTECHKRWLLVGLLNSGQVHSLPSYTSQQPVASYNSLSAEYKELASRFVAPSAKGLKECAETNAGIWQQDDTTSLVAEVLSSFQKWEIFNLRKVFAEVSISQIRRLTSSALTGEPLKTDEDVIALIQDMLGSGMLKGILKVDGTAGTFLKFGDTSSVLTEQDFAREIATRHMRITALKQQYKEVNDRLSDKREYIKYVALEQKRAEKEGHDPGVGFDSQIEDEDLMTGVVMANG</sequence>
<comment type="caution">
    <text evidence="3">The sequence shown here is derived from an EMBL/GenBank/DDBJ whole genome shotgun (WGS) entry which is preliminary data.</text>
</comment>
<evidence type="ECO:0000313" key="3">
    <source>
        <dbReference type="EMBL" id="OAA50713.1"/>
    </source>
</evidence>
<dbReference type="OrthoDB" id="29061at2759"/>
<dbReference type="STRING" id="1081104.A0A167JT28"/>
<dbReference type="InterPro" id="IPR050756">
    <property type="entry name" value="CSN3"/>
</dbReference>